<gene>
    <name evidence="1" type="ORF">UFOVP1466_49</name>
    <name evidence="2" type="ORF">UFOVP1554_50</name>
</gene>
<reference evidence="1" key="1">
    <citation type="submission" date="2020-05" db="EMBL/GenBank/DDBJ databases">
        <authorList>
            <person name="Chiriac C."/>
            <person name="Salcher M."/>
            <person name="Ghai R."/>
            <person name="Kavagutti S V."/>
        </authorList>
    </citation>
    <scope>NUCLEOTIDE SEQUENCE</scope>
</reference>
<dbReference type="EMBL" id="LR797415">
    <property type="protein sequence ID" value="CAB4214500.1"/>
    <property type="molecule type" value="Genomic_DNA"/>
</dbReference>
<accession>A0A6J5SJ97</accession>
<name>A0A6J5SJ97_9CAUD</name>
<dbReference type="EMBL" id="LR798403">
    <property type="protein sequence ID" value="CAB5229514.1"/>
    <property type="molecule type" value="Genomic_DNA"/>
</dbReference>
<evidence type="ECO:0008006" key="3">
    <source>
        <dbReference type="Google" id="ProtNLM"/>
    </source>
</evidence>
<evidence type="ECO:0000313" key="2">
    <source>
        <dbReference type="EMBL" id="CAB5229514.1"/>
    </source>
</evidence>
<evidence type="ECO:0000313" key="1">
    <source>
        <dbReference type="EMBL" id="CAB4214500.1"/>
    </source>
</evidence>
<organism evidence="1">
    <name type="scientific">uncultured Caudovirales phage</name>
    <dbReference type="NCBI Taxonomy" id="2100421"/>
    <lineage>
        <taxon>Viruses</taxon>
        <taxon>Duplodnaviria</taxon>
        <taxon>Heunggongvirae</taxon>
        <taxon>Uroviricota</taxon>
        <taxon>Caudoviricetes</taxon>
        <taxon>Peduoviridae</taxon>
        <taxon>Maltschvirus</taxon>
        <taxon>Maltschvirus maltsch</taxon>
    </lineage>
</organism>
<protein>
    <recommendedName>
        <fullName evidence="3">DNA transfer protein</fullName>
    </recommendedName>
</protein>
<sequence length="313" mass="31215">MSKGGSTTSTSSIDPQIKEAFLTNFQQAQGVAGALPTQQFAGFNPMYQAGEQALVNTGLAGPGISGTDLAAQMAAYGGVYQPAAVQASQLSGSNISNYLNPFQNTVIQNTLGDIESARQAANRQIGQQATQARAFGGSRQGVAEALTNAAYGKQAASTAAQMRTQGFDTAAALAQQDIARQQAADLANQAAGLQGAQLRLGGASQLGSLAAQQQALRLGGAQAVMGAGGARQALDQQQMDAIRNIGLQRLGVVQSSLGAQPANLGMISQTPYTQNVGAGALGGALAGAKLGSVVPGIGTAMGAIGGGILGLLG</sequence>
<proteinExistence type="predicted"/>